<organism evidence="1 2">
    <name type="scientific">Macroventuria anomochaeta</name>
    <dbReference type="NCBI Taxonomy" id="301207"/>
    <lineage>
        <taxon>Eukaryota</taxon>
        <taxon>Fungi</taxon>
        <taxon>Dikarya</taxon>
        <taxon>Ascomycota</taxon>
        <taxon>Pezizomycotina</taxon>
        <taxon>Dothideomycetes</taxon>
        <taxon>Pleosporomycetidae</taxon>
        <taxon>Pleosporales</taxon>
        <taxon>Pleosporineae</taxon>
        <taxon>Didymellaceae</taxon>
        <taxon>Macroventuria</taxon>
    </lineage>
</organism>
<name>A0ACB6S648_9PLEO</name>
<comment type="caution">
    <text evidence="1">The sequence shown here is derived from an EMBL/GenBank/DDBJ whole genome shotgun (WGS) entry which is preliminary data.</text>
</comment>
<keyword evidence="2" id="KW-1185">Reference proteome</keyword>
<gene>
    <name evidence="1" type="ORF">BU25DRAFT_456620</name>
</gene>
<proteinExistence type="predicted"/>
<accession>A0ACB6S648</accession>
<sequence>MAPGGFASIALARQLSAERIDRTTKNSWKIVKQVRFEIPADTAPTTSQLPSEFAASPRQMYSPTSAPVSAQRALNASGVALATATKRKRTPTEQFERMLGEELEKKRRVETDMVAKAVWW</sequence>
<reference evidence="1" key="1">
    <citation type="journal article" date="2020" name="Stud. Mycol.">
        <title>101 Dothideomycetes genomes: a test case for predicting lifestyles and emergence of pathogens.</title>
        <authorList>
            <person name="Haridas S."/>
            <person name="Albert R."/>
            <person name="Binder M."/>
            <person name="Bloem J."/>
            <person name="Labutti K."/>
            <person name="Salamov A."/>
            <person name="Andreopoulos B."/>
            <person name="Baker S."/>
            <person name="Barry K."/>
            <person name="Bills G."/>
            <person name="Bluhm B."/>
            <person name="Cannon C."/>
            <person name="Castanera R."/>
            <person name="Culley D."/>
            <person name="Daum C."/>
            <person name="Ezra D."/>
            <person name="Gonzalez J."/>
            <person name="Henrissat B."/>
            <person name="Kuo A."/>
            <person name="Liang C."/>
            <person name="Lipzen A."/>
            <person name="Lutzoni F."/>
            <person name="Magnuson J."/>
            <person name="Mondo S."/>
            <person name="Nolan M."/>
            <person name="Ohm R."/>
            <person name="Pangilinan J."/>
            <person name="Park H.-J."/>
            <person name="Ramirez L."/>
            <person name="Alfaro M."/>
            <person name="Sun H."/>
            <person name="Tritt A."/>
            <person name="Yoshinaga Y."/>
            <person name="Zwiers L.-H."/>
            <person name="Turgeon B."/>
            <person name="Goodwin S."/>
            <person name="Spatafora J."/>
            <person name="Crous P."/>
            <person name="Grigoriev I."/>
        </authorList>
    </citation>
    <scope>NUCLEOTIDE SEQUENCE</scope>
    <source>
        <strain evidence="1">CBS 525.71</strain>
    </source>
</reference>
<evidence type="ECO:0000313" key="1">
    <source>
        <dbReference type="EMBL" id="KAF2629524.1"/>
    </source>
</evidence>
<dbReference type="EMBL" id="MU006709">
    <property type="protein sequence ID" value="KAF2629524.1"/>
    <property type="molecule type" value="Genomic_DNA"/>
</dbReference>
<protein>
    <submittedName>
        <fullName evidence="1">Uncharacterized protein</fullName>
    </submittedName>
</protein>
<dbReference type="Proteomes" id="UP000799754">
    <property type="component" value="Unassembled WGS sequence"/>
</dbReference>
<evidence type="ECO:0000313" key="2">
    <source>
        <dbReference type="Proteomes" id="UP000799754"/>
    </source>
</evidence>